<dbReference type="NCBIfam" id="TIGR01977">
    <property type="entry name" value="am_tr_V_EF2568"/>
    <property type="match status" value="1"/>
</dbReference>
<dbReference type="GO" id="GO:0031071">
    <property type="term" value="F:cysteine desulfurase activity"/>
    <property type="evidence" value="ECO:0007669"/>
    <property type="project" value="UniProtKB-EC"/>
</dbReference>
<keyword evidence="7" id="KW-0032">Aminotransferase</keyword>
<dbReference type="RefSeq" id="WP_148808697.1">
    <property type="nucleotide sequence ID" value="NZ_CP042243.1"/>
</dbReference>
<dbReference type="Proteomes" id="UP000324646">
    <property type="component" value="Chromosome"/>
</dbReference>
<protein>
    <recommendedName>
        <fullName evidence="3">cysteine desulfurase</fullName>
        <ecNumber evidence="3">2.8.1.7</ecNumber>
    </recommendedName>
</protein>
<evidence type="ECO:0000256" key="3">
    <source>
        <dbReference type="ARBA" id="ARBA00012239"/>
    </source>
</evidence>
<evidence type="ECO:0000256" key="5">
    <source>
        <dbReference type="ARBA" id="ARBA00050776"/>
    </source>
</evidence>
<dbReference type="EC" id="2.8.1.7" evidence="3"/>
<evidence type="ECO:0000313" key="7">
    <source>
        <dbReference type="EMBL" id="QEK11542.1"/>
    </source>
</evidence>
<sequence>MDNIIYFDNAATTYPKPEEVYTFMDKYYREFGVNVGRGQYTTASKANKIVEETRELIRELFKCSIDKKVIFTPSATEAINIILQGINWQGEENVYITHFEHNAVLRLLYQLKEKYNIKINFLHTEKKPLFYDIEKIKHQFQDIKPDVVIMTHASNVCGLITPIKEITELAKVYNAQVAIDCAQTAGLLDIDMKKIDADYLIFAGHKTLYGPFGIAGFLMDERSTLKPLLYGGTGIDSANPNLPNTIPEKFEVGSLNVYAIAGLNAALKWINKIGRENIYKKEKEMTTSLITCLESFDNIRVITASDAEKQIGVVSCVFEGYGSDIIGQVFDQYNIAVRTGLHCAPEAHRFLGTFPGGTVRLSLGYFNSKEDITKLHNILEYIYLDS</sequence>
<keyword evidence="7" id="KW-0808">Transferase</keyword>
<evidence type="ECO:0000259" key="6">
    <source>
        <dbReference type="Pfam" id="PF00266"/>
    </source>
</evidence>
<name>A0A5C0SC88_CRATE</name>
<dbReference type="KEGG" id="crs:FQB35_03660"/>
<dbReference type="Gene3D" id="3.40.640.10">
    <property type="entry name" value="Type I PLP-dependent aspartate aminotransferase-like (Major domain)"/>
    <property type="match status" value="1"/>
</dbReference>
<evidence type="ECO:0000256" key="4">
    <source>
        <dbReference type="ARBA" id="ARBA00022898"/>
    </source>
</evidence>
<dbReference type="InterPro" id="IPR015422">
    <property type="entry name" value="PyrdxlP-dep_Trfase_small"/>
</dbReference>
<proteinExistence type="inferred from homology"/>
<organism evidence="7 8">
    <name type="scientific">Crassaminicella thermophila</name>
    <dbReference type="NCBI Taxonomy" id="2599308"/>
    <lineage>
        <taxon>Bacteria</taxon>
        <taxon>Bacillati</taxon>
        <taxon>Bacillota</taxon>
        <taxon>Clostridia</taxon>
        <taxon>Eubacteriales</taxon>
        <taxon>Clostridiaceae</taxon>
        <taxon>Crassaminicella</taxon>
    </lineage>
</organism>
<dbReference type="AlphaFoldDB" id="A0A5C0SC88"/>
<reference evidence="7 8" key="1">
    <citation type="submission" date="2019-07" db="EMBL/GenBank/DDBJ databases">
        <title>Complete genome of Crassaminicella thermophila SY095.</title>
        <authorList>
            <person name="Li X."/>
        </authorList>
    </citation>
    <scope>NUCLEOTIDE SEQUENCE [LARGE SCALE GENOMIC DNA]</scope>
    <source>
        <strain evidence="7 8">SY095</strain>
    </source>
</reference>
<comment type="cofactor">
    <cofactor evidence="1">
        <name>pyridoxal 5'-phosphate</name>
        <dbReference type="ChEBI" id="CHEBI:597326"/>
    </cofactor>
</comment>
<evidence type="ECO:0000256" key="1">
    <source>
        <dbReference type="ARBA" id="ARBA00001933"/>
    </source>
</evidence>
<dbReference type="InterPro" id="IPR015424">
    <property type="entry name" value="PyrdxlP-dep_Trfase"/>
</dbReference>
<dbReference type="PANTHER" id="PTHR43586:SF4">
    <property type="entry name" value="ISOPENICILLIN N EPIMERASE"/>
    <property type="match status" value="1"/>
</dbReference>
<dbReference type="Gene3D" id="3.90.1150.10">
    <property type="entry name" value="Aspartate Aminotransferase, domain 1"/>
    <property type="match status" value="1"/>
</dbReference>
<comment type="similarity">
    <text evidence="2">Belongs to the class-V pyridoxal-phosphate-dependent aminotransferase family. Csd subfamily.</text>
</comment>
<evidence type="ECO:0000313" key="8">
    <source>
        <dbReference type="Proteomes" id="UP000324646"/>
    </source>
</evidence>
<dbReference type="PANTHER" id="PTHR43586">
    <property type="entry name" value="CYSTEINE DESULFURASE"/>
    <property type="match status" value="1"/>
</dbReference>
<feature type="domain" description="Aminotransferase class V" evidence="6">
    <location>
        <begin position="5"/>
        <end position="375"/>
    </location>
</feature>
<evidence type="ECO:0000256" key="2">
    <source>
        <dbReference type="ARBA" id="ARBA00010447"/>
    </source>
</evidence>
<gene>
    <name evidence="7" type="ORF">FQB35_03660</name>
</gene>
<dbReference type="InterPro" id="IPR010969">
    <property type="entry name" value="Cys_dSase-rel_unknwn_funct"/>
</dbReference>
<dbReference type="InterPro" id="IPR016454">
    <property type="entry name" value="Cysteine_dSase"/>
</dbReference>
<dbReference type="GO" id="GO:0008483">
    <property type="term" value="F:transaminase activity"/>
    <property type="evidence" value="ECO:0007669"/>
    <property type="project" value="UniProtKB-KW"/>
</dbReference>
<keyword evidence="4" id="KW-0663">Pyridoxal phosphate</keyword>
<dbReference type="OrthoDB" id="9804366at2"/>
<dbReference type="InterPro" id="IPR000192">
    <property type="entry name" value="Aminotrans_V_dom"/>
</dbReference>
<dbReference type="InterPro" id="IPR015421">
    <property type="entry name" value="PyrdxlP-dep_Trfase_major"/>
</dbReference>
<accession>A0A5C0SC88</accession>
<dbReference type="EMBL" id="CP042243">
    <property type="protein sequence ID" value="QEK11542.1"/>
    <property type="molecule type" value="Genomic_DNA"/>
</dbReference>
<keyword evidence="8" id="KW-1185">Reference proteome</keyword>
<dbReference type="SUPFAM" id="SSF53383">
    <property type="entry name" value="PLP-dependent transferases"/>
    <property type="match status" value="1"/>
</dbReference>
<comment type="catalytic activity">
    <reaction evidence="5">
        <text>(sulfur carrier)-H + L-cysteine = (sulfur carrier)-SH + L-alanine</text>
        <dbReference type="Rhea" id="RHEA:43892"/>
        <dbReference type="Rhea" id="RHEA-COMP:14737"/>
        <dbReference type="Rhea" id="RHEA-COMP:14739"/>
        <dbReference type="ChEBI" id="CHEBI:29917"/>
        <dbReference type="ChEBI" id="CHEBI:35235"/>
        <dbReference type="ChEBI" id="CHEBI:57972"/>
        <dbReference type="ChEBI" id="CHEBI:64428"/>
        <dbReference type="EC" id="2.8.1.7"/>
    </reaction>
</comment>
<dbReference type="Pfam" id="PF00266">
    <property type="entry name" value="Aminotran_5"/>
    <property type="match status" value="1"/>
</dbReference>
<dbReference type="PIRSF" id="PIRSF005572">
    <property type="entry name" value="NifS"/>
    <property type="match status" value="1"/>
</dbReference>